<name>A0A553ZMS5_9ACTN</name>
<evidence type="ECO:0000313" key="2">
    <source>
        <dbReference type="Proteomes" id="UP000320888"/>
    </source>
</evidence>
<dbReference type="OrthoDB" id="4331723at2"/>
<dbReference type="EMBL" id="VKLS01000059">
    <property type="protein sequence ID" value="TSB42768.1"/>
    <property type="molecule type" value="Genomic_DNA"/>
</dbReference>
<protein>
    <submittedName>
        <fullName evidence="1">Uncharacterized protein</fullName>
    </submittedName>
</protein>
<reference evidence="1 2" key="1">
    <citation type="submission" date="2019-07" db="EMBL/GenBank/DDBJ databases">
        <title>Draft genome for Streptomyces benahoarensis MZ03-48.</title>
        <authorList>
            <person name="Gonzalez-Pimentel J.L."/>
        </authorList>
    </citation>
    <scope>NUCLEOTIDE SEQUENCE [LARGE SCALE GENOMIC DNA]</scope>
    <source>
        <strain evidence="1 2">MZ03-48</strain>
    </source>
</reference>
<dbReference type="RefSeq" id="WP_143940607.1">
    <property type="nucleotide sequence ID" value="NZ_VKLS01000059.1"/>
</dbReference>
<comment type="caution">
    <text evidence="1">The sequence shown here is derived from an EMBL/GenBank/DDBJ whole genome shotgun (WGS) entry which is preliminary data.</text>
</comment>
<accession>A0A553ZMS5</accession>
<dbReference type="AlphaFoldDB" id="A0A553ZMS5"/>
<keyword evidence="2" id="KW-1185">Reference proteome</keyword>
<gene>
    <name evidence="1" type="ORF">FNZ23_08060</name>
</gene>
<evidence type="ECO:0000313" key="1">
    <source>
        <dbReference type="EMBL" id="TSB42768.1"/>
    </source>
</evidence>
<organism evidence="1 2">
    <name type="scientific">Streptomyces benahoarensis</name>
    <dbReference type="NCBI Taxonomy" id="2595054"/>
    <lineage>
        <taxon>Bacteria</taxon>
        <taxon>Bacillati</taxon>
        <taxon>Actinomycetota</taxon>
        <taxon>Actinomycetes</taxon>
        <taxon>Kitasatosporales</taxon>
        <taxon>Streptomycetaceae</taxon>
        <taxon>Streptomyces</taxon>
    </lineage>
</organism>
<sequence>MGTEQIEDAEAVCGALDGALRAAGVGLPSLGVDPLSYGSALPLVLIELGRCNLDTARRLTAVLRGAAG</sequence>
<dbReference type="Proteomes" id="UP000320888">
    <property type="component" value="Unassembled WGS sequence"/>
</dbReference>
<proteinExistence type="predicted"/>